<dbReference type="Proteomes" id="UP000026941">
    <property type="component" value="Unassembled WGS sequence"/>
</dbReference>
<dbReference type="SUPFAM" id="SSF46689">
    <property type="entry name" value="Homeodomain-like"/>
    <property type="match status" value="1"/>
</dbReference>
<name>A0AA87QFS7_RHIRH</name>
<dbReference type="EMBL" id="BAYX01000016">
    <property type="protein sequence ID" value="GAJ96059.1"/>
    <property type="molecule type" value="Genomic_DNA"/>
</dbReference>
<dbReference type="AlphaFoldDB" id="A0AA87QFS7"/>
<dbReference type="RefSeq" id="WP_042475697.1">
    <property type="nucleotide sequence ID" value="NZ_BAYX01000016.1"/>
</dbReference>
<evidence type="ECO:0000313" key="1">
    <source>
        <dbReference type="EMBL" id="GAJ96059.1"/>
    </source>
</evidence>
<gene>
    <name evidence="1" type="ORF">RRH01S_16_00090</name>
</gene>
<dbReference type="InterPro" id="IPR036388">
    <property type="entry name" value="WH-like_DNA-bd_sf"/>
</dbReference>
<organism evidence="1 2">
    <name type="scientific">Rhizobium rhizogenes NBRC 13257</name>
    <dbReference type="NCBI Taxonomy" id="1220581"/>
    <lineage>
        <taxon>Bacteria</taxon>
        <taxon>Pseudomonadati</taxon>
        <taxon>Pseudomonadota</taxon>
        <taxon>Alphaproteobacteria</taxon>
        <taxon>Hyphomicrobiales</taxon>
        <taxon>Rhizobiaceae</taxon>
        <taxon>Rhizobium/Agrobacterium group</taxon>
        <taxon>Rhizobium</taxon>
    </lineage>
</organism>
<dbReference type="PANTHER" id="PTHR34849:SF3">
    <property type="entry name" value="SSR2962 PROTEIN"/>
    <property type="match status" value="1"/>
</dbReference>
<dbReference type="InterPro" id="IPR009057">
    <property type="entry name" value="Homeodomain-like_sf"/>
</dbReference>
<protein>
    <recommendedName>
        <fullName evidence="3">DUF433 domain-containing protein</fullName>
    </recommendedName>
</protein>
<evidence type="ECO:0000313" key="2">
    <source>
        <dbReference type="Proteomes" id="UP000026941"/>
    </source>
</evidence>
<comment type="caution">
    <text evidence="1">The sequence shown here is derived from an EMBL/GenBank/DDBJ whole genome shotgun (WGS) entry which is preliminary data.</text>
</comment>
<evidence type="ECO:0008006" key="3">
    <source>
        <dbReference type="Google" id="ProtNLM"/>
    </source>
</evidence>
<accession>A0AA87QFS7</accession>
<dbReference type="InterPro" id="IPR007367">
    <property type="entry name" value="DUF433"/>
</dbReference>
<sequence>MRLEAQMLKTTEAAIVANVDVHNVNKLIDENILPTDLFVQNQIRRVSPGGCVAINFYVHTAGILEAVARQRAIKDLTPRLRDLWVANVDPVRDRDWDVTNKFVTIDFHAFLVDTFTRFHELDAARAAVVSDPEILGGKPVLKGTRIPVYTIAAMLAANTPEDEILEDYPSLDLVKLKLAAVYAKANPPRGRPTHLKLREGSKLSLRKSFPNEKAQ</sequence>
<dbReference type="Gene3D" id="1.10.10.10">
    <property type="entry name" value="Winged helix-like DNA-binding domain superfamily/Winged helix DNA-binding domain"/>
    <property type="match status" value="1"/>
</dbReference>
<dbReference type="Pfam" id="PF04255">
    <property type="entry name" value="DUF433"/>
    <property type="match status" value="1"/>
</dbReference>
<dbReference type="PANTHER" id="PTHR34849">
    <property type="entry name" value="SSL5025 PROTEIN"/>
    <property type="match status" value="1"/>
</dbReference>
<proteinExistence type="predicted"/>
<reference evidence="1 2" key="1">
    <citation type="submission" date="2014-05" db="EMBL/GenBank/DDBJ databases">
        <title>Whole genome shotgun sequence of Rhizobium rhizogenes NBRC 13257.</title>
        <authorList>
            <person name="Katano-Makiyama Y."/>
            <person name="Hosoyama A."/>
            <person name="Hashimoto M."/>
            <person name="Hosoyama Y."/>
            <person name="Noguchi M."/>
            <person name="Tsuchikane K."/>
            <person name="Kimura A."/>
            <person name="Ohji S."/>
            <person name="Ichikawa N."/>
            <person name="Yamazoe A."/>
            <person name="Fujita N."/>
        </authorList>
    </citation>
    <scope>NUCLEOTIDE SEQUENCE [LARGE SCALE GENOMIC DNA]</scope>
    <source>
        <strain evidence="1 2">NBRC 13257</strain>
    </source>
</reference>